<evidence type="ECO:0000259" key="5">
    <source>
        <dbReference type="PROSITE" id="PS51504"/>
    </source>
</evidence>
<dbReference type="Gene3D" id="1.10.10.10">
    <property type="entry name" value="Winged helix-like DNA-binding domain superfamily/Winged helix DNA-binding domain"/>
    <property type="match status" value="1"/>
</dbReference>
<dbReference type="InterPro" id="IPR019734">
    <property type="entry name" value="TPR_rpt"/>
</dbReference>
<dbReference type="SMART" id="SM00028">
    <property type="entry name" value="TPR"/>
    <property type="match status" value="2"/>
</dbReference>
<sequence length="280" mass="30738">MTNDLLSQAAFILITIFMFIWMQKVPQKLLTKFRNKNRSSHDAKRHFIIGAQLLAKSRSTKDHTSSIKLAKSATDEANKSISLDPNDAASYILKALALDAQGLGVSAVEALDVALSPVTVKSLSYAERADALLKRAEIKMKGSKRGRVDSAVEDLVESVKLKGDNAGAYRLLGECYEKKMMTGEAVEAYERAVRIDSECGAARDALNRLEAPVVPTAAPEETPAVVTTVEKTKKVKKPSVKAKPRNPSLHPPYFEMIKEAIVTLKERMGSSQYAITKFIE</sequence>
<dbReference type="GO" id="GO:0000786">
    <property type="term" value="C:nucleosome"/>
    <property type="evidence" value="ECO:0007669"/>
    <property type="project" value="InterPro"/>
</dbReference>
<keyword evidence="1" id="KW-0677">Repeat</keyword>
<dbReference type="SUPFAM" id="SSF48452">
    <property type="entry name" value="TPR-like"/>
    <property type="match status" value="1"/>
</dbReference>
<keyword evidence="4" id="KW-0472">Membrane</keyword>
<dbReference type="InterPro" id="IPR036388">
    <property type="entry name" value="WH-like_DNA-bd_sf"/>
</dbReference>
<dbReference type="EMBL" id="JAUHHV010000002">
    <property type="protein sequence ID" value="KAK1432254.1"/>
    <property type="molecule type" value="Genomic_DNA"/>
</dbReference>
<feature type="domain" description="H15" evidence="5">
    <location>
        <begin position="249"/>
        <end position="280"/>
    </location>
</feature>
<evidence type="ECO:0000256" key="3">
    <source>
        <dbReference type="PROSITE-ProRule" id="PRU00339"/>
    </source>
</evidence>
<reference evidence="6" key="1">
    <citation type="journal article" date="2023" name="bioRxiv">
        <title>Improved chromosome-level genome assembly for marigold (Tagetes erecta).</title>
        <authorList>
            <person name="Jiang F."/>
            <person name="Yuan L."/>
            <person name="Wang S."/>
            <person name="Wang H."/>
            <person name="Xu D."/>
            <person name="Wang A."/>
            <person name="Fan W."/>
        </authorList>
    </citation>
    <scope>NUCLEOTIDE SEQUENCE</scope>
    <source>
        <strain evidence="6">WSJ</strain>
        <tissue evidence="6">Leaf</tissue>
    </source>
</reference>
<dbReference type="PROSITE" id="PS50005">
    <property type="entry name" value="TPR"/>
    <property type="match status" value="1"/>
</dbReference>
<dbReference type="InterPro" id="IPR005818">
    <property type="entry name" value="Histone_H1/H5_H15"/>
</dbReference>
<evidence type="ECO:0000256" key="4">
    <source>
        <dbReference type="SAM" id="Phobius"/>
    </source>
</evidence>
<keyword evidence="4" id="KW-1133">Transmembrane helix</keyword>
<dbReference type="PANTHER" id="PTHR44858">
    <property type="entry name" value="TETRATRICOPEPTIDE REPEAT PROTEIN 6"/>
    <property type="match status" value="1"/>
</dbReference>
<accession>A0AAD8KYT3</accession>
<protein>
    <recommendedName>
        <fullName evidence="5">H15 domain-containing protein</fullName>
    </recommendedName>
</protein>
<dbReference type="GO" id="GO:0003677">
    <property type="term" value="F:DNA binding"/>
    <property type="evidence" value="ECO:0007669"/>
    <property type="project" value="InterPro"/>
</dbReference>
<dbReference type="Pfam" id="PF00538">
    <property type="entry name" value="Linker_histone"/>
    <property type="match status" value="1"/>
</dbReference>
<evidence type="ECO:0000256" key="1">
    <source>
        <dbReference type="ARBA" id="ARBA00022737"/>
    </source>
</evidence>
<gene>
    <name evidence="6" type="ORF">QVD17_09149</name>
</gene>
<evidence type="ECO:0000313" key="7">
    <source>
        <dbReference type="Proteomes" id="UP001229421"/>
    </source>
</evidence>
<dbReference type="InterPro" id="IPR011990">
    <property type="entry name" value="TPR-like_helical_dom_sf"/>
</dbReference>
<dbReference type="SUPFAM" id="SSF46785">
    <property type="entry name" value="Winged helix' DNA-binding domain"/>
    <property type="match status" value="1"/>
</dbReference>
<dbReference type="Proteomes" id="UP001229421">
    <property type="component" value="Unassembled WGS sequence"/>
</dbReference>
<keyword evidence="7" id="KW-1185">Reference proteome</keyword>
<feature type="transmembrane region" description="Helical" evidence="4">
    <location>
        <begin position="6"/>
        <end position="22"/>
    </location>
</feature>
<feature type="repeat" description="TPR" evidence="3">
    <location>
        <begin position="166"/>
        <end position="199"/>
    </location>
</feature>
<dbReference type="InterPro" id="IPR036390">
    <property type="entry name" value="WH_DNA-bd_sf"/>
</dbReference>
<keyword evidence="4" id="KW-0812">Transmembrane</keyword>
<dbReference type="AlphaFoldDB" id="A0AAD8KYT3"/>
<comment type="caution">
    <text evidence="6">The sequence shown here is derived from an EMBL/GenBank/DDBJ whole genome shotgun (WGS) entry which is preliminary data.</text>
</comment>
<dbReference type="CDD" id="cd00073">
    <property type="entry name" value="H15"/>
    <property type="match status" value="1"/>
</dbReference>
<dbReference type="PROSITE" id="PS51504">
    <property type="entry name" value="H15"/>
    <property type="match status" value="1"/>
</dbReference>
<organism evidence="6 7">
    <name type="scientific">Tagetes erecta</name>
    <name type="common">African marigold</name>
    <dbReference type="NCBI Taxonomy" id="13708"/>
    <lineage>
        <taxon>Eukaryota</taxon>
        <taxon>Viridiplantae</taxon>
        <taxon>Streptophyta</taxon>
        <taxon>Embryophyta</taxon>
        <taxon>Tracheophyta</taxon>
        <taxon>Spermatophyta</taxon>
        <taxon>Magnoliopsida</taxon>
        <taxon>eudicotyledons</taxon>
        <taxon>Gunneridae</taxon>
        <taxon>Pentapetalae</taxon>
        <taxon>asterids</taxon>
        <taxon>campanulids</taxon>
        <taxon>Asterales</taxon>
        <taxon>Asteraceae</taxon>
        <taxon>Asteroideae</taxon>
        <taxon>Heliantheae alliance</taxon>
        <taxon>Tageteae</taxon>
        <taxon>Tagetes</taxon>
    </lineage>
</organism>
<dbReference type="PANTHER" id="PTHR44858:SF1">
    <property type="entry name" value="UDP-N-ACETYLGLUCOSAMINE--PEPTIDE N-ACETYLGLUCOSAMINYLTRANSFERASE SPINDLY-RELATED"/>
    <property type="match status" value="1"/>
</dbReference>
<evidence type="ECO:0000313" key="6">
    <source>
        <dbReference type="EMBL" id="KAK1432254.1"/>
    </source>
</evidence>
<dbReference type="Gene3D" id="1.25.40.10">
    <property type="entry name" value="Tetratricopeptide repeat domain"/>
    <property type="match status" value="1"/>
</dbReference>
<proteinExistence type="predicted"/>
<dbReference type="GO" id="GO:0006334">
    <property type="term" value="P:nucleosome assembly"/>
    <property type="evidence" value="ECO:0007669"/>
    <property type="project" value="InterPro"/>
</dbReference>
<name>A0AAD8KYT3_TARER</name>
<keyword evidence="2 3" id="KW-0802">TPR repeat</keyword>
<dbReference type="InterPro" id="IPR050498">
    <property type="entry name" value="Ycf3"/>
</dbReference>
<evidence type="ECO:0000256" key="2">
    <source>
        <dbReference type="ARBA" id="ARBA00022803"/>
    </source>
</evidence>